<evidence type="ECO:0000313" key="2">
    <source>
        <dbReference type="EMBL" id="MCP9765239.1"/>
    </source>
</evidence>
<dbReference type="PANTHER" id="PTHR14237:SF19">
    <property type="entry name" value="MITOCHONDRIAL AMIDOXIME REDUCING COMPONENT 1"/>
    <property type="match status" value="1"/>
</dbReference>
<dbReference type="RefSeq" id="WP_255038930.1">
    <property type="nucleotide sequence ID" value="NZ_RJUF01000181.1"/>
</dbReference>
<dbReference type="InterPro" id="IPR005302">
    <property type="entry name" value="MoCF_Sase_C"/>
</dbReference>
<dbReference type="SUPFAM" id="SSF141673">
    <property type="entry name" value="MOSC N-terminal domain-like"/>
    <property type="match status" value="1"/>
</dbReference>
<proteinExistence type="predicted"/>
<dbReference type="PROSITE" id="PS51340">
    <property type="entry name" value="MOSC"/>
    <property type="match status" value="1"/>
</dbReference>
<dbReference type="SUPFAM" id="SSF50800">
    <property type="entry name" value="PK beta-barrel domain-like"/>
    <property type="match status" value="1"/>
</dbReference>
<dbReference type="Proteomes" id="UP001204144">
    <property type="component" value="Unassembled WGS sequence"/>
</dbReference>
<name>A0AAE3H711_9BACT</name>
<dbReference type="GO" id="GO:0030151">
    <property type="term" value="F:molybdenum ion binding"/>
    <property type="evidence" value="ECO:0007669"/>
    <property type="project" value="InterPro"/>
</dbReference>
<dbReference type="GO" id="GO:0030170">
    <property type="term" value="F:pyridoxal phosphate binding"/>
    <property type="evidence" value="ECO:0007669"/>
    <property type="project" value="InterPro"/>
</dbReference>
<gene>
    <name evidence="2" type="ORF">EGI31_20080</name>
</gene>
<protein>
    <submittedName>
        <fullName evidence="2">MOSC domain-containing protein</fullName>
    </submittedName>
</protein>
<dbReference type="PANTHER" id="PTHR14237">
    <property type="entry name" value="MOLYBDOPTERIN COFACTOR SULFURASE MOSC"/>
    <property type="match status" value="1"/>
</dbReference>
<dbReference type="InterPro" id="IPR005303">
    <property type="entry name" value="MOCOS_middle"/>
</dbReference>
<sequence>MEITGLFIYPIKSLGGISLQSSTVEIRGLKYDRRWMLIDENNRFLSQRELPVLSRFAMTLSEECLIVTNTLNKEQINIPLEIESNQYKKVQIWEDEVLATLGPPEINLWFSNQIGRKVELVYQPNESIRPIDPDYSVTGKEHTSLSDGYPVLIISEGSLDYLNSVCPEYIPMERFRPNIVVKNIEAFHEDKLKKIKINDVELYGVKPCARCNVPNLNPDSLKFSNEPSLTLSKIRKFGNKILFGQNLVVHNVGKVNVGDKISVVD</sequence>
<evidence type="ECO:0000313" key="3">
    <source>
        <dbReference type="Proteomes" id="UP001204144"/>
    </source>
</evidence>
<evidence type="ECO:0000259" key="1">
    <source>
        <dbReference type="PROSITE" id="PS51340"/>
    </source>
</evidence>
<dbReference type="EMBL" id="RJUF01000181">
    <property type="protein sequence ID" value="MCP9765239.1"/>
    <property type="molecule type" value="Genomic_DNA"/>
</dbReference>
<comment type="caution">
    <text evidence="2">The sequence shown here is derived from an EMBL/GenBank/DDBJ whole genome shotgun (WGS) entry which is preliminary data.</text>
</comment>
<dbReference type="GO" id="GO:0003824">
    <property type="term" value="F:catalytic activity"/>
    <property type="evidence" value="ECO:0007669"/>
    <property type="project" value="InterPro"/>
</dbReference>
<feature type="domain" description="MOSC" evidence="1">
    <location>
        <begin position="123"/>
        <end position="264"/>
    </location>
</feature>
<organism evidence="2 3">
    <name type="scientific">Lacihabitans soyangensis</name>
    <dbReference type="NCBI Taxonomy" id="869394"/>
    <lineage>
        <taxon>Bacteria</taxon>
        <taxon>Pseudomonadati</taxon>
        <taxon>Bacteroidota</taxon>
        <taxon>Cytophagia</taxon>
        <taxon>Cytophagales</taxon>
        <taxon>Leadbetterellaceae</taxon>
        <taxon>Lacihabitans</taxon>
    </lineage>
</organism>
<dbReference type="Pfam" id="PF03473">
    <property type="entry name" value="MOSC"/>
    <property type="match status" value="1"/>
</dbReference>
<accession>A0AAE3H711</accession>
<keyword evidence="3" id="KW-1185">Reference proteome</keyword>
<dbReference type="Pfam" id="PF03476">
    <property type="entry name" value="MOSC_N"/>
    <property type="match status" value="1"/>
</dbReference>
<reference evidence="2 3" key="1">
    <citation type="submission" date="2018-11" db="EMBL/GenBank/DDBJ databases">
        <title>Novel bacteria species description.</title>
        <authorList>
            <person name="Han J.-H."/>
        </authorList>
    </citation>
    <scope>NUCLEOTIDE SEQUENCE [LARGE SCALE GENOMIC DNA]</scope>
    <source>
        <strain evidence="2 3">KCTC23259</strain>
    </source>
</reference>
<dbReference type="InterPro" id="IPR011037">
    <property type="entry name" value="Pyrv_Knase-like_insert_dom_sf"/>
</dbReference>
<dbReference type="AlphaFoldDB" id="A0AAE3H711"/>